<dbReference type="OrthoDB" id="5823757at2759"/>
<protein>
    <submittedName>
        <fullName evidence="1">Uncharacterized protein</fullName>
    </submittedName>
</protein>
<dbReference type="AlphaFoldDB" id="A0A1S0TPT7"/>
<sequence length="88" mass="9816">MAKVTAYIAFCIYCGMNMNHVVRAGQVTKGAIITDDAADKLWDDGQSIGAIQLEETTVTNCDMMEDGRLFVLEWNPMLFVRNALDIIK</sequence>
<dbReference type="RefSeq" id="XP_003146080.1">
    <property type="nucleotide sequence ID" value="XM_003146032.1"/>
</dbReference>
<dbReference type="CTD" id="9947951"/>
<dbReference type="GeneID" id="9947951"/>
<reference evidence="1" key="1">
    <citation type="submission" date="2012-04" db="EMBL/GenBank/DDBJ databases">
        <title>The Genome Sequence of Loa loa.</title>
        <authorList>
            <consortium name="The Broad Institute Genome Sequencing Platform"/>
            <consortium name="Broad Institute Genome Sequencing Center for Infectious Disease"/>
            <person name="Nutman T.B."/>
            <person name="Fink D.L."/>
            <person name="Russ C."/>
            <person name="Young S."/>
            <person name="Zeng Q."/>
            <person name="Gargeya S."/>
            <person name="Alvarado L."/>
            <person name="Berlin A."/>
            <person name="Chapman S.B."/>
            <person name="Chen Z."/>
            <person name="Freedman E."/>
            <person name="Gellesch M."/>
            <person name="Goldberg J."/>
            <person name="Griggs A."/>
            <person name="Gujja S."/>
            <person name="Heilman E.R."/>
            <person name="Heiman D."/>
            <person name="Howarth C."/>
            <person name="Mehta T."/>
            <person name="Neiman D."/>
            <person name="Pearson M."/>
            <person name="Roberts A."/>
            <person name="Saif S."/>
            <person name="Shea T."/>
            <person name="Shenoy N."/>
            <person name="Sisk P."/>
            <person name="Stolte C."/>
            <person name="Sykes S."/>
            <person name="White J."/>
            <person name="Yandava C."/>
            <person name="Haas B."/>
            <person name="Henn M.R."/>
            <person name="Nusbaum C."/>
            <person name="Birren B."/>
        </authorList>
    </citation>
    <scope>NUCLEOTIDE SEQUENCE [LARGE SCALE GENOMIC DNA]</scope>
</reference>
<dbReference type="KEGG" id="loa:LOAG_10508"/>
<dbReference type="InParanoid" id="A0A1S0TPT7"/>
<proteinExistence type="predicted"/>
<organism evidence="1">
    <name type="scientific">Loa loa</name>
    <name type="common">Eye worm</name>
    <name type="synonym">Filaria loa</name>
    <dbReference type="NCBI Taxonomy" id="7209"/>
    <lineage>
        <taxon>Eukaryota</taxon>
        <taxon>Metazoa</taxon>
        <taxon>Ecdysozoa</taxon>
        <taxon>Nematoda</taxon>
        <taxon>Chromadorea</taxon>
        <taxon>Rhabditida</taxon>
        <taxon>Spirurina</taxon>
        <taxon>Spiruromorpha</taxon>
        <taxon>Filarioidea</taxon>
        <taxon>Onchocercidae</taxon>
        <taxon>Loa</taxon>
    </lineage>
</organism>
<name>A0A1S0TPT7_LOALO</name>
<gene>
    <name evidence="1" type="ORF">LOAG_10508</name>
</gene>
<evidence type="ECO:0000313" key="1">
    <source>
        <dbReference type="EMBL" id="EFO17992.1"/>
    </source>
</evidence>
<dbReference type="EMBL" id="JH712615">
    <property type="protein sequence ID" value="EFO17992.1"/>
    <property type="molecule type" value="Genomic_DNA"/>
</dbReference>
<accession>A0A1S0TPT7</accession>